<name>Q1A104_9CAUD</name>
<dbReference type="RefSeq" id="YP_654822.1">
    <property type="nucleotide sequence ID" value="NC_008194.1"/>
</dbReference>
<accession>Q1A104</accession>
<keyword evidence="2" id="KW-1185">Reference proteome</keyword>
<protein>
    <submittedName>
        <fullName evidence="1">Uncharacterized protein</fullName>
    </submittedName>
</protein>
<dbReference type="Proteomes" id="UP000002543">
    <property type="component" value="Segment"/>
</dbReference>
<dbReference type="EMBL" id="DQ398041">
    <property type="protein sequence ID" value="ABD58042.1"/>
    <property type="molecule type" value="Genomic_DNA"/>
</dbReference>
<dbReference type="KEGG" id="vg:4156210"/>
<gene>
    <name evidence="1" type="primary">67</name>
    <name evidence="1" type="ORF">PBI_244_67</name>
</gene>
<reference evidence="1 2" key="1">
    <citation type="journal article" date="2006" name="PLoS Genet.">
        <title>Exploring the mycobacteriophage metaproteome: phage genomics as an educational platform.</title>
        <authorList>
            <person name="Hatfull G.F."/>
            <person name="Pedulla M.L."/>
            <person name="Jacobs-Sera D."/>
            <person name="Cichon P.M."/>
            <person name="Foley A."/>
            <person name="Ford M.E."/>
            <person name="Gonda R.M."/>
            <person name="Houtz J.M."/>
            <person name="Hryckowian A.J."/>
            <person name="Kelchner V.A."/>
            <person name="Namburi S."/>
            <person name="Pajcini K.V."/>
            <person name="Popovich M.G."/>
            <person name="Schleicher D.T."/>
            <person name="Simanek B.Z."/>
            <person name="Smith A.L."/>
            <person name="Zdanowicz G.M."/>
            <person name="Kumar V."/>
            <person name="Peebles C.L."/>
            <person name="Jacobs W.R.Jr."/>
            <person name="Lawrence J.G."/>
            <person name="Hendrix R.W."/>
        </authorList>
    </citation>
    <scope>NUCLEOTIDE SEQUENCE [LARGE SCALE GENOMIC DNA]</scope>
</reference>
<dbReference type="Pfam" id="PF19698">
    <property type="entry name" value="DUF6197"/>
    <property type="match status" value="1"/>
</dbReference>
<sequence length="109" mass="11976">MSAIDILEKAKALAPEKWLPHHLLGLPGEPCCILGLVGYAAFGDDWKPSYGSLELNPDARVAVEYLAAVSSSTSGEDDQEKVYLHNDTYLRTVKQVQSFIDQAIWNARG</sequence>
<organism evidence="1 2">
    <name type="scientific">Mycobacterium phage 244</name>
    <dbReference type="NCBI Taxonomy" id="2902792"/>
    <lineage>
        <taxon>Viruses</taxon>
        <taxon>Duplodnaviria</taxon>
        <taxon>Heunggongvirae</taxon>
        <taxon>Uroviricota</taxon>
        <taxon>Caudoviricetes</taxon>
        <taxon>Kostyavirus</taxon>
        <taxon>Kostyavirus kv244</taxon>
    </lineage>
</organism>
<dbReference type="InterPro" id="IPR045677">
    <property type="entry name" value="DUF6197"/>
</dbReference>
<evidence type="ECO:0000313" key="2">
    <source>
        <dbReference type="Proteomes" id="UP000002543"/>
    </source>
</evidence>
<evidence type="ECO:0000313" key="1">
    <source>
        <dbReference type="EMBL" id="ABD58042.1"/>
    </source>
</evidence>
<proteinExistence type="predicted"/>